<dbReference type="SUPFAM" id="SSF46894">
    <property type="entry name" value="C-terminal effector domain of the bipartite response regulators"/>
    <property type="match status" value="1"/>
</dbReference>
<evidence type="ECO:0000256" key="2">
    <source>
        <dbReference type="ARBA" id="ARBA00023163"/>
    </source>
</evidence>
<evidence type="ECO:0000313" key="6">
    <source>
        <dbReference type="Proteomes" id="UP000030588"/>
    </source>
</evidence>
<organism evidence="4 6">
    <name type="scientific">Heyndrickxia ginsengihumi</name>
    <dbReference type="NCBI Taxonomy" id="363870"/>
    <lineage>
        <taxon>Bacteria</taxon>
        <taxon>Bacillati</taxon>
        <taxon>Bacillota</taxon>
        <taxon>Bacilli</taxon>
        <taxon>Bacillales</taxon>
        <taxon>Bacillaceae</taxon>
        <taxon>Heyndrickxia</taxon>
    </lineage>
</organism>
<dbReference type="Proteomes" id="UP000030588">
    <property type="component" value="Unassembled WGS sequence"/>
</dbReference>
<evidence type="ECO:0000313" key="5">
    <source>
        <dbReference type="EMBL" id="NEY20680.1"/>
    </source>
</evidence>
<evidence type="ECO:0000313" key="7">
    <source>
        <dbReference type="Proteomes" id="UP000476934"/>
    </source>
</evidence>
<accession>A0A0A6VEE0</accession>
<comment type="caution">
    <text evidence="4">The sequence shown here is derived from an EMBL/GenBank/DDBJ whole genome shotgun (WGS) entry which is preliminary data.</text>
</comment>
<dbReference type="GO" id="GO:0006355">
    <property type="term" value="P:regulation of DNA-templated transcription"/>
    <property type="evidence" value="ECO:0007669"/>
    <property type="project" value="InterPro"/>
</dbReference>
<evidence type="ECO:0000259" key="3">
    <source>
        <dbReference type="Pfam" id="PF14493"/>
    </source>
</evidence>
<dbReference type="AlphaFoldDB" id="A0A0A6VEE0"/>
<dbReference type="InterPro" id="IPR029491">
    <property type="entry name" value="Helicase_HTH"/>
</dbReference>
<keyword evidence="1" id="KW-0805">Transcription regulation</keyword>
<reference evidence="5" key="2">
    <citation type="submission" date="2020-02" db="EMBL/GenBank/DDBJ databases">
        <authorList>
            <person name="Feng H."/>
        </authorList>
    </citation>
    <scope>NUCLEOTIDE SEQUENCE [LARGE SCALE GENOMIC DNA]</scope>
    <source>
        <strain evidence="5">Gsoil 114</strain>
    </source>
</reference>
<dbReference type="Pfam" id="PF14493">
    <property type="entry name" value="HTH_40"/>
    <property type="match status" value="1"/>
</dbReference>
<dbReference type="Proteomes" id="UP000476934">
    <property type="component" value="Unassembled WGS sequence"/>
</dbReference>
<dbReference type="InterPro" id="IPR016032">
    <property type="entry name" value="Sig_transdc_resp-reg_C-effctor"/>
</dbReference>
<dbReference type="OrthoDB" id="2354672at2"/>
<evidence type="ECO:0000313" key="4">
    <source>
        <dbReference type="EMBL" id="KHD85823.1"/>
    </source>
</evidence>
<dbReference type="EMBL" id="JRUN01000016">
    <property type="protein sequence ID" value="KHD85823.1"/>
    <property type="molecule type" value="Genomic_DNA"/>
</dbReference>
<dbReference type="Gene3D" id="1.10.10.1390">
    <property type="entry name" value="ATP-dependent DNA helicase RecQ"/>
    <property type="match status" value="1"/>
</dbReference>
<dbReference type="InterPro" id="IPR008308">
    <property type="entry name" value="YpbB-like"/>
</dbReference>
<keyword evidence="2" id="KW-0804">Transcription</keyword>
<dbReference type="STRING" id="363870.NG54_07140"/>
<name>A0A0A6VEE0_9BACI</name>
<reference evidence="5 7" key="3">
    <citation type="submission" date="2020-03" db="EMBL/GenBank/DDBJ databases">
        <title>Bacillus aquiflavi sp. nov., isolated from yellow water of strong flavor Chinese baijiu in Yibin region of China.</title>
        <authorList>
            <person name="Xie J."/>
        </authorList>
    </citation>
    <scope>NUCLEOTIDE SEQUENCE [LARGE SCALE GENOMIC DNA]</scope>
    <source>
        <strain evidence="5 7">Gsoil 114</strain>
    </source>
</reference>
<feature type="domain" description="Helicase Helix-turn-helix" evidence="3">
    <location>
        <begin position="257"/>
        <end position="344"/>
    </location>
</feature>
<sequence>MQLLYLIILDCLHKINGERTHFSIYHLLHGKKSAQTIQDAHFFRLEKWFQTYPFFTRDAYNKVIQQLLQNEDLATDDGQHFLVTDKGMLFLRQKEFNNEHLFPFLNGLKNQDITILFWKRLNLLTQVISNLMNHTRAYYPVQRDPELHRWVKQYIVNSGRKREQLGEMLYAELYKLFSANPPEKPELLVLRLTGAKQIGKTIEQAASYVHLDTVEYWYRYLHLLHFMIEAIGRNSSQFPFLYSLIKDARQMLPLTKSALHTFQLLKEGKTINEIARIRQLKMSTIEDHITEIALNDETLSIRPYVDEATEEKIKQTVKEIGSKRLKSIKEKVGEVTYFQIRLVLARQVKQHRFT</sequence>
<keyword evidence="7" id="KW-1185">Reference proteome</keyword>
<protein>
    <recommendedName>
        <fullName evidence="3">Helicase Helix-turn-helix domain-containing protein</fullName>
    </recommendedName>
</protein>
<dbReference type="PIRSF" id="PIRSF021350">
    <property type="entry name" value="UCP021350"/>
    <property type="match status" value="1"/>
</dbReference>
<dbReference type="RefSeq" id="WP_025729039.1">
    <property type="nucleotide sequence ID" value="NZ_JAAIWK010000019.1"/>
</dbReference>
<proteinExistence type="predicted"/>
<gene>
    <name evidence="5" type="ORF">G4D61_12000</name>
    <name evidence="4" type="ORF">NG54_07140</name>
</gene>
<evidence type="ECO:0000256" key="1">
    <source>
        <dbReference type="ARBA" id="ARBA00023015"/>
    </source>
</evidence>
<dbReference type="EMBL" id="JAAIWK010000019">
    <property type="protein sequence ID" value="NEY20680.1"/>
    <property type="molecule type" value="Genomic_DNA"/>
</dbReference>
<reference evidence="4 6" key="1">
    <citation type="submission" date="2014-10" db="EMBL/GenBank/DDBJ databases">
        <title>Draft genome of phytase producing Bacillus ginsengihumi strain M2.11.</title>
        <authorList>
            <person name="Toymentseva A."/>
            <person name="Boulygina E.A."/>
            <person name="Kazakov S.V."/>
            <person name="Kayumov I."/>
            <person name="Suleimanova A.D."/>
            <person name="Mardanova A.M."/>
            <person name="Maria S.N."/>
            <person name="Sergey M.Y."/>
            <person name="Sharipova M.R."/>
        </authorList>
    </citation>
    <scope>NUCLEOTIDE SEQUENCE [LARGE SCALE GENOMIC DNA]</scope>
    <source>
        <strain evidence="4 6">M2.11</strain>
    </source>
</reference>
<dbReference type="GO" id="GO:0003677">
    <property type="term" value="F:DNA binding"/>
    <property type="evidence" value="ECO:0007669"/>
    <property type="project" value="InterPro"/>
</dbReference>